<keyword evidence="2" id="KW-1185">Reference proteome</keyword>
<proteinExistence type="predicted"/>
<name>A0AAJ0FTV6_9HYPO</name>
<evidence type="ECO:0000313" key="2">
    <source>
        <dbReference type="Proteomes" id="UP001251528"/>
    </source>
</evidence>
<accession>A0AAJ0FTV6</accession>
<dbReference type="Proteomes" id="UP001251528">
    <property type="component" value="Unassembled WGS sequence"/>
</dbReference>
<protein>
    <recommendedName>
        <fullName evidence="3">Fungal specific transcription factor domain containing protein</fullName>
    </recommendedName>
</protein>
<gene>
    <name evidence="1" type="ORF">QQS21_010807</name>
</gene>
<comment type="caution">
    <text evidence="1">The sequence shown here is derived from an EMBL/GenBank/DDBJ whole genome shotgun (WGS) entry which is preliminary data.</text>
</comment>
<dbReference type="EMBL" id="JASWJB010000330">
    <property type="protein sequence ID" value="KAK2591509.1"/>
    <property type="molecule type" value="Genomic_DNA"/>
</dbReference>
<reference evidence="1" key="1">
    <citation type="submission" date="2023-06" db="EMBL/GenBank/DDBJ databases">
        <title>Conoideocrella luteorostrata (Hypocreales: Clavicipitaceae), a potential biocontrol fungus for elongate hemlock scale in United States Christmas tree production areas.</title>
        <authorList>
            <person name="Barrett H."/>
            <person name="Lovett B."/>
            <person name="Macias A.M."/>
            <person name="Stajich J.E."/>
            <person name="Kasson M.T."/>
        </authorList>
    </citation>
    <scope>NUCLEOTIDE SEQUENCE</scope>
    <source>
        <strain evidence="1">ARSEF 14590</strain>
    </source>
</reference>
<evidence type="ECO:0008006" key="3">
    <source>
        <dbReference type="Google" id="ProtNLM"/>
    </source>
</evidence>
<dbReference type="AlphaFoldDB" id="A0AAJ0FTV6"/>
<sequence length="688" mass="77998">MPAQSPAQRRRSLTGRAANVPNVGIWVTDAMLVQAMNQYQRGIIASCRRINSHAGPLESRRRATKRHMTGLMQSSHAFPPIWQFDVGPSSLQWEAPSSQEHRRRKREQLSVSGLFNSFVGWLDNQGSADKPFISPPDIIPQYGIASAEALAVTPGVKSTATAEPTMQDPITSSNLPGEIVILRSSIVDMDVANGDELFRFTRMCRQALRRRVERGELSIEALLAALEPLDWASKSRITSAVEANKVSAMIRRGVLSAMIDTHKQNPAAVSHELWQTFLDKLSASNADNHDIQLFWRLMDSIPPPVKEKISQEQICNLTRAFITAQANRHSLFAHWSARTFRFSQALQQLTAQQRRDLDNTMAVFLSQQDWLSENAKRMRFSWLVIKAYDTHTTINDFTKMYQACVSQDLRLNGMQRWQVLIARLSAINALDTESRKRVLEATYTSMSERWLALVTQVMASGRKETGLRELCAILSAIGEFTSTTRVLTSPPVHLLQRDTMEAIALACDNHELALQLHDAIDIKPRLNRRQPLWSWSVWTKYIEDIVKDPALDHTRIWQVLKLTHTPRSISGNKKLLAQDTVAKTQLLDQMGRWFIEAQHLNDRQVLRNLQRCVNQQRALTKGVSSQTLVNIVEVISRDLERGQRGRTSRIQWLLGLLAENLGPREAHSAASALKGWRWTIEKTRDAQL</sequence>
<organism evidence="1 2">
    <name type="scientific">Conoideocrella luteorostrata</name>
    <dbReference type="NCBI Taxonomy" id="1105319"/>
    <lineage>
        <taxon>Eukaryota</taxon>
        <taxon>Fungi</taxon>
        <taxon>Dikarya</taxon>
        <taxon>Ascomycota</taxon>
        <taxon>Pezizomycotina</taxon>
        <taxon>Sordariomycetes</taxon>
        <taxon>Hypocreomycetidae</taxon>
        <taxon>Hypocreales</taxon>
        <taxon>Clavicipitaceae</taxon>
        <taxon>Conoideocrella</taxon>
    </lineage>
</organism>
<evidence type="ECO:0000313" key="1">
    <source>
        <dbReference type="EMBL" id="KAK2591509.1"/>
    </source>
</evidence>